<accession>A0A0F9TJ96</accession>
<reference evidence="1" key="1">
    <citation type="journal article" date="2015" name="Nature">
        <title>Complex archaea that bridge the gap between prokaryotes and eukaryotes.</title>
        <authorList>
            <person name="Spang A."/>
            <person name="Saw J.H."/>
            <person name="Jorgensen S.L."/>
            <person name="Zaremba-Niedzwiedzka K."/>
            <person name="Martijn J."/>
            <person name="Lind A.E."/>
            <person name="van Eijk R."/>
            <person name="Schleper C."/>
            <person name="Guy L."/>
            <person name="Ettema T.J."/>
        </authorList>
    </citation>
    <scope>NUCLEOTIDE SEQUENCE</scope>
</reference>
<dbReference type="EMBL" id="LAZR01000249">
    <property type="protein sequence ID" value="KKN79329.1"/>
    <property type="molecule type" value="Genomic_DNA"/>
</dbReference>
<dbReference type="Gene3D" id="3.40.50.150">
    <property type="entry name" value="Vaccinia Virus protein VP39"/>
    <property type="match status" value="1"/>
</dbReference>
<organism evidence="1">
    <name type="scientific">marine sediment metagenome</name>
    <dbReference type="NCBI Taxonomy" id="412755"/>
    <lineage>
        <taxon>unclassified sequences</taxon>
        <taxon>metagenomes</taxon>
        <taxon>ecological metagenomes</taxon>
    </lineage>
</organism>
<comment type="caution">
    <text evidence="1">The sequence shown here is derived from an EMBL/GenBank/DDBJ whole genome shotgun (WGS) entry which is preliminary data.</text>
</comment>
<gene>
    <name evidence="1" type="ORF">LCGC14_0341110</name>
</gene>
<proteinExistence type="predicted"/>
<dbReference type="PANTHER" id="PTHR40036:SF1">
    <property type="entry name" value="MACROCIN O-METHYLTRANSFERASE"/>
    <property type="match status" value="1"/>
</dbReference>
<evidence type="ECO:0008006" key="2">
    <source>
        <dbReference type="Google" id="ProtNLM"/>
    </source>
</evidence>
<dbReference type="InterPro" id="IPR029063">
    <property type="entry name" value="SAM-dependent_MTases_sf"/>
</dbReference>
<dbReference type="AlphaFoldDB" id="A0A0F9TJ96"/>
<sequence>MPLRKAQGILKKVLSEKAFNELYKVACNGFDVYQSILDKIYYGYPIKDYDEWVKRRRLGFISPFTMTSRVGLIATYDVVKEAVQKQIKGSFVECGVARGGCSALMAIIARNERKGRETWLFDSFEGLPKQTEVDGIQKPVRHKGKTSNDLAEGYCLGTYEEVYNLMFEKLGLDCNEVVLVKGWFQETLSKNKSRIGQIAVLRLDGDWYESTKCCLESLYDNVVEGGYVIIDDYQLAGCKLAVDEFFKNRKLDVIITNDADGRGYWIK</sequence>
<dbReference type="Pfam" id="PF05711">
    <property type="entry name" value="TylF"/>
    <property type="match status" value="1"/>
</dbReference>
<dbReference type="PANTHER" id="PTHR40036">
    <property type="entry name" value="MACROCIN O-METHYLTRANSFERASE"/>
    <property type="match status" value="1"/>
</dbReference>
<dbReference type="InterPro" id="IPR008884">
    <property type="entry name" value="TylF_MeTrfase"/>
</dbReference>
<name>A0A0F9TJ96_9ZZZZ</name>
<evidence type="ECO:0000313" key="1">
    <source>
        <dbReference type="EMBL" id="KKN79329.1"/>
    </source>
</evidence>
<protein>
    <recommendedName>
        <fullName evidence="2">Macrocin O-methyltransferase</fullName>
    </recommendedName>
</protein>